<evidence type="ECO:0000256" key="2">
    <source>
        <dbReference type="SAM" id="Phobius"/>
    </source>
</evidence>
<evidence type="ECO:0000313" key="4">
    <source>
        <dbReference type="Proteomes" id="UP000444721"/>
    </source>
</evidence>
<keyword evidence="4" id="KW-1185">Reference proteome</keyword>
<proteinExistence type="predicted"/>
<dbReference type="EMBL" id="VFQX01000001">
    <property type="protein sequence ID" value="KAF0985082.1"/>
    <property type="molecule type" value="Genomic_DNA"/>
</dbReference>
<dbReference type="AlphaFoldDB" id="A0A6A5CDB7"/>
<dbReference type="VEuPathDB" id="AmoebaDB:NfTy_025640"/>
<feature type="region of interest" description="Disordered" evidence="1">
    <location>
        <begin position="52"/>
        <end position="81"/>
    </location>
</feature>
<feature type="transmembrane region" description="Helical" evidence="2">
    <location>
        <begin position="153"/>
        <end position="180"/>
    </location>
</feature>
<dbReference type="OrthoDB" id="10653286at2759"/>
<evidence type="ECO:0008006" key="5">
    <source>
        <dbReference type="Google" id="ProtNLM"/>
    </source>
</evidence>
<keyword evidence="2" id="KW-1133">Transmembrane helix</keyword>
<feature type="transmembrane region" description="Helical" evidence="2">
    <location>
        <begin position="113"/>
        <end position="133"/>
    </location>
</feature>
<dbReference type="SUPFAM" id="SSF48097">
    <property type="entry name" value="Regulator of G-protein signaling, RGS"/>
    <property type="match status" value="1"/>
</dbReference>
<protein>
    <recommendedName>
        <fullName evidence="5">RGS domain-containing protein</fullName>
    </recommendedName>
</protein>
<dbReference type="OMA" id="IMINMND"/>
<feature type="compositionally biased region" description="Basic and acidic residues" evidence="1">
    <location>
        <begin position="63"/>
        <end position="75"/>
    </location>
</feature>
<dbReference type="VEuPathDB" id="AmoebaDB:FDP41_000121"/>
<keyword evidence="2" id="KW-0472">Membrane</keyword>
<dbReference type="RefSeq" id="XP_044569795.1">
    <property type="nucleotide sequence ID" value="XM_044702581.1"/>
</dbReference>
<sequence length="363" mass="42296">MTSISNPNTYLSIVSISYSVVILSCSAVIAFILLFDFIPSLTREVNSQRTILSAQQQPKQQPKHGEMTSLHKDSSSHQTPKKIKKNPFIIQNLKSPFRPLWNMDRPLFFRMEMMLYLIMFVFLIIQEGLGLYVMNSRSNGDENSLMNNIFTQIQFLFEILYSLSYLMVFGGFACGVTLYYRIQKRRNQRNHSEAHDGNNGRRHDMNSSEDENDLLNLLADERASELFERFCAKEFSVENLYAWKYLHRCKEKLFGQDLAIITEIVLTLNDLYIQSGSDYELNIPSSLKSQFKVMRLALQEASSFDTTKHRELIEKVYSSLIENLQLNLGDTFSRYEHTIEYLSYKEIHSLQFELNSNVKIVEE</sequence>
<feature type="transmembrane region" description="Helical" evidence="2">
    <location>
        <begin position="12"/>
        <end position="35"/>
    </location>
</feature>
<organism evidence="3 4">
    <name type="scientific">Naegleria fowleri</name>
    <name type="common">Brain eating amoeba</name>
    <dbReference type="NCBI Taxonomy" id="5763"/>
    <lineage>
        <taxon>Eukaryota</taxon>
        <taxon>Discoba</taxon>
        <taxon>Heterolobosea</taxon>
        <taxon>Tetramitia</taxon>
        <taxon>Eutetramitia</taxon>
        <taxon>Vahlkampfiidae</taxon>
        <taxon>Naegleria</taxon>
    </lineage>
</organism>
<dbReference type="InterPro" id="IPR044926">
    <property type="entry name" value="RGS_subdomain_2"/>
</dbReference>
<evidence type="ECO:0000256" key="1">
    <source>
        <dbReference type="SAM" id="MobiDB-lite"/>
    </source>
</evidence>
<reference evidence="3 4" key="1">
    <citation type="journal article" date="2019" name="Sci. Rep.">
        <title>Nanopore sequencing improves the draft genome of the human pathogenic amoeba Naegleria fowleri.</title>
        <authorList>
            <person name="Liechti N."/>
            <person name="Schurch N."/>
            <person name="Bruggmann R."/>
            <person name="Wittwer M."/>
        </authorList>
    </citation>
    <scope>NUCLEOTIDE SEQUENCE [LARGE SCALE GENOMIC DNA]</scope>
    <source>
        <strain evidence="3 4">ATCC 30894</strain>
    </source>
</reference>
<dbReference type="GeneID" id="68107339"/>
<accession>A0A6A5CDB7</accession>
<name>A0A6A5CDB7_NAEFO</name>
<dbReference type="Proteomes" id="UP000444721">
    <property type="component" value="Unassembled WGS sequence"/>
</dbReference>
<dbReference type="InterPro" id="IPR036305">
    <property type="entry name" value="RGS_sf"/>
</dbReference>
<gene>
    <name evidence="3" type="ORF">FDP41_000121</name>
</gene>
<evidence type="ECO:0000313" key="3">
    <source>
        <dbReference type="EMBL" id="KAF0985082.1"/>
    </source>
</evidence>
<dbReference type="VEuPathDB" id="AmoebaDB:NF0011270"/>
<dbReference type="Gene3D" id="1.10.167.10">
    <property type="entry name" value="Regulator of G-protein Signalling 4, domain 2"/>
    <property type="match status" value="1"/>
</dbReference>
<keyword evidence="2" id="KW-0812">Transmembrane</keyword>
<comment type="caution">
    <text evidence="3">The sequence shown here is derived from an EMBL/GenBank/DDBJ whole genome shotgun (WGS) entry which is preliminary data.</text>
</comment>